<keyword evidence="7" id="KW-1185">Reference proteome</keyword>
<keyword evidence="3 6" id="KW-0067">ATP-binding</keyword>
<evidence type="ECO:0000259" key="5">
    <source>
        <dbReference type="PROSITE" id="PS50893"/>
    </source>
</evidence>
<dbReference type="PROSITE" id="PS50893">
    <property type="entry name" value="ABC_TRANSPORTER_2"/>
    <property type="match status" value="1"/>
</dbReference>
<feature type="compositionally biased region" description="Low complexity" evidence="4">
    <location>
        <begin position="230"/>
        <end position="241"/>
    </location>
</feature>
<sequence length="254" mass="26546">MFRGVGHVLGGKVLFEDVHLDVPPGTVLAVLGPSGSGKSTLLRMAAGLSRPLTGTVTAPRGVGYAFAEPRLLPWRTALDNVVFALGRRPRPPDLDRGRALLARLGLAGSEGARPGRLSTGMRQRVSLARALMPAAPLLVLDEPTSALDVRLREEVSTALLALGADAASAVLWATHDPYEAARVADEVLVLTPAERPRHTFVPLVPRGRRTPEDTDRAARAITLALTGPSPTGAYGAAAAPYAGPPAPDPLGEHT</sequence>
<dbReference type="PANTHER" id="PTHR42788">
    <property type="entry name" value="TAURINE IMPORT ATP-BINDING PROTEIN-RELATED"/>
    <property type="match status" value="1"/>
</dbReference>
<dbReference type="SMART" id="SM00382">
    <property type="entry name" value="AAA"/>
    <property type="match status" value="1"/>
</dbReference>
<evidence type="ECO:0000313" key="7">
    <source>
        <dbReference type="Proteomes" id="UP001614391"/>
    </source>
</evidence>
<accession>A0ABW8CLE4</accession>
<dbReference type="InterPro" id="IPR050166">
    <property type="entry name" value="ABC_transporter_ATP-bind"/>
</dbReference>
<dbReference type="Gene3D" id="3.40.50.300">
    <property type="entry name" value="P-loop containing nucleotide triphosphate hydrolases"/>
    <property type="match status" value="1"/>
</dbReference>
<dbReference type="PANTHER" id="PTHR42788:SF19">
    <property type="entry name" value="ALIPHATIC SULFONATES IMPORT ATP-BINDING PROTEIN SSUB 2"/>
    <property type="match status" value="1"/>
</dbReference>
<dbReference type="Pfam" id="PF00005">
    <property type="entry name" value="ABC_tran"/>
    <property type="match status" value="1"/>
</dbReference>
<evidence type="ECO:0000256" key="3">
    <source>
        <dbReference type="ARBA" id="ARBA00022840"/>
    </source>
</evidence>
<comment type="caution">
    <text evidence="6">The sequence shown here is derived from an EMBL/GenBank/DDBJ whole genome shotgun (WGS) entry which is preliminary data.</text>
</comment>
<dbReference type="GO" id="GO:0005524">
    <property type="term" value="F:ATP binding"/>
    <property type="evidence" value="ECO:0007669"/>
    <property type="project" value="UniProtKB-KW"/>
</dbReference>
<evidence type="ECO:0000313" key="6">
    <source>
        <dbReference type="EMBL" id="MFI9118352.1"/>
    </source>
</evidence>
<dbReference type="InterPro" id="IPR027417">
    <property type="entry name" value="P-loop_NTPase"/>
</dbReference>
<proteinExistence type="predicted"/>
<dbReference type="SUPFAM" id="SSF52540">
    <property type="entry name" value="P-loop containing nucleoside triphosphate hydrolases"/>
    <property type="match status" value="1"/>
</dbReference>
<dbReference type="RefSeq" id="WP_399610166.1">
    <property type="nucleotide sequence ID" value="NZ_JBITYT010000001.1"/>
</dbReference>
<evidence type="ECO:0000256" key="4">
    <source>
        <dbReference type="SAM" id="MobiDB-lite"/>
    </source>
</evidence>
<reference evidence="6 7" key="1">
    <citation type="submission" date="2024-10" db="EMBL/GenBank/DDBJ databases">
        <title>The Natural Products Discovery Center: Release of the First 8490 Sequenced Strains for Exploring Actinobacteria Biosynthetic Diversity.</title>
        <authorList>
            <person name="Kalkreuter E."/>
            <person name="Kautsar S.A."/>
            <person name="Yang D."/>
            <person name="Bader C.D."/>
            <person name="Teijaro C.N."/>
            <person name="Fluegel L."/>
            <person name="Davis C.M."/>
            <person name="Simpson J.R."/>
            <person name="Lauterbach L."/>
            <person name="Steele A.D."/>
            <person name="Gui C."/>
            <person name="Meng S."/>
            <person name="Li G."/>
            <person name="Viehrig K."/>
            <person name="Ye F."/>
            <person name="Su P."/>
            <person name="Kiefer A.F."/>
            <person name="Nichols A."/>
            <person name="Cepeda A.J."/>
            <person name="Yan W."/>
            <person name="Fan B."/>
            <person name="Jiang Y."/>
            <person name="Adhikari A."/>
            <person name="Zheng C.-J."/>
            <person name="Schuster L."/>
            <person name="Cowan T.M."/>
            <person name="Smanski M.J."/>
            <person name="Chevrette M.G."/>
            <person name="De Carvalho L.P.S."/>
            <person name="Shen B."/>
        </authorList>
    </citation>
    <scope>NUCLEOTIDE SEQUENCE [LARGE SCALE GENOMIC DNA]</scope>
    <source>
        <strain evidence="6 7">NPDC053346</strain>
    </source>
</reference>
<name>A0ABW8CLE4_STRBI</name>
<keyword evidence="2" id="KW-0547">Nucleotide-binding</keyword>
<protein>
    <submittedName>
        <fullName evidence="6">ABC transporter ATP-binding protein</fullName>
    </submittedName>
</protein>
<dbReference type="Proteomes" id="UP001614391">
    <property type="component" value="Unassembled WGS sequence"/>
</dbReference>
<feature type="region of interest" description="Disordered" evidence="4">
    <location>
        <begin position="230"/>
        <end position="254"/>
    </location>
</feature>
<dbReference type="InterPro" id="IPR003593">
    <property type="entry name" value="AAA+_ATPase"/>
</dbReference>
<dbReference type="EMBL" id="JBITYT010000001">
    <property type="protein sequence ID" value="MFI9118352.1"/>
    <property type="molecule type" value="Genomic_DNA"/>
</dbReference>
<dbReference type="InterPro" id="IPR003439">
    <property type="entry name" value="ABC_transporter-like_ATP-bd"/>
</dbReference>
<feature type="domain" description="ABC transporter" evidence="5">
    <location>
        <begin position="2"/>
        <end position="217"/>
    </location>
</feature>
<organism evidence="6 7">
    <name type="scientific">Streptomyces bikiniensis</name>
    <dbReference type="NCBI Taxonomy" id="1896"/>
    <lineage>
        <taxon>Bacteria</taxon>
        <taxon>Bacillati</taxon>
        <taxon>Actinomycetota</taxon>
        <taxon>Actinomycetes</taxon>
        <taxon>Kitasatosporales</taxon>
        <taxon>Streptomycetaceae</taxon>
        <taxon>Streptomyces</taxon>
    </lineage>
</organism>
<evidence type="ECO:0000256" key="1">
    <source>
        <dbReference type="ARBA" id="ARBA00022448"/>
    </source>
</evidence>
<evidence type="ECO:0000256" key="2">
    <source>
        <dbReference type="ARBA" id="ARBA00022741"/>
    </source>
</evidence>
<keyword evidence="1" id="KW-0813">Transport</keyword>
<gene>
    <name evidence="6" type="ORF">ACIGW0_02910</name>
</gene>